<protein>
    <recommendedName>
        <fullName evidence="2">Glycosyltransferase subfamily 4-like N-terminal domain-containing protein</fullName>
    </recommendedName>
</protein>
<evidence type="ECO:0008006" key="2">
    <source>
        <dbReference type="Google" id="ProtNLM"/>
    </source>
</evidence>
<gene>
    <name evidence="1" type="ORF">S01H1_45070</name>
</gene>
<dbReference type="AlphaFoldDB" id="X0VG87"/>
<proteinExistence type="predicted"/>
<accession>X0VG87</accession>
<feature type="non-terminal residue" evidence="1">
    <location>
        <position position="55"/>
    </location>
</feature>
<sequence length="55" mass="6127">MKVLIMTDNPNVPTGMGKVGRELALGLHKRGYKVAYLGWFTGSGIEEKMPFKVYP</sequence>
<dbReference type="EMBL" id="BARS01028777">
    <property type="protein sequence ID" value="GAF99545.1"/>
    <property type="molecule type" value="Genomic_DNA"/>
</dbReference>
<organism evidence="1">
    <name type="scientific">marine sediment metagenome</name>
    <dbReference type="NCBI Taxonomy" id="412755"/>
    <lineage>
        <taxon>unclassified sequences</taxon>
        <taxon>metagenomes</taxon>
        <taxon>ecological metagenomes</taxon>
    </lineage>
</organism>
<name>X0VG87_9ZZZZ</name>
<evidence type="ECO:0000313" key="1">
    <source>
        <dbReference type="EMBL" id="GAF99545.1"/>
    </source>
</evidence>
<reference evidence="1" key="1">
    <citation type="journal article" date="2014" name="Front. Microbiol.">
        <title>High frequency of phylogenetically diverse reductive dehalogenase-homologous genes in deep subseafloor sedimentary metagenomes.</title>
        <authorList>
            <person name="Kawai M."/>
            <person name="Futagami T."/>
            <person name="Toyoda A."/>
            <person name="Takaki Y."/>
            <person name="Nishi S."/>
            <person name="Hori S."/>
            <person name="Arai W."/>
            <person name="Tsubouchi T."/>
            <person name="Morono Y."/>
            <person name="Uchiyama I."/>
            <person name="Ito T."/>
            <person name="Fujiyama A."/>
            <person name="Inagaki F."/>
            <person name="Takami H."/>
        </authorList>
    </citation>
    <scope>NUCLEOTIDE SEQUENCE</scope>
    <source>
        <strain evidence="1">Expedition CK06-06</strain>
    </source>
</reference>
<comment type="caution">
    <text evidence="1">The sequence shown here is derived from an EMBL/GenBank/DDBJ whole genome shotgun (WGS) entry which is preliminary data.</text>
</comment>